<keyword evidence="5 7" id="KW-0472">Membrane</keyword>
<feature type="transmembrane region" description="Helical" evidence="7">
    <location>
        <begin position="177"/>
        <end position="197"/>
    </location>
</feature>
<name>A0A4Y9ZTG6_9AGAM</name>
<feature type="transmembrane region" description="Helical" evidence="7">
    <location>
        <begin position="265"/>
        <end position="285"/>
    </location>
</feature>
<proteinExistence type="predicted"/>
<dbReference type="InterPro" id="IPR036259">
    <property type="entry name" value="MFS_trans_sf"/>
</dbReference>
<feature type="transmembrane region" description="Helical" evidence="7">
    <location>
        <begin position="209"/>
        <end position="229"/>
    </location>
</feature>
<evidence type="ECO:0000256" key="5">
    <source>
        <dbReference type="ARBA" id="ARBA00023136"/>
    </source>
</evidence>
<dbReference type="PROSITE" id="PS50850">
    <property type="entry name" value="MFS"/>
    <property type="match status" value="1"/>
</dbReference>
<keyword evidence="3 7" id="KW-0812">Transmembrane</keyword>
<keyword evidence="4 7" id="KW-1133">Transmembrane helix</keyword>
<feature type="transmembrane region" description="Helical" evidence="7">
    <location>
        <begin position="29"/>
        <end position="47"/>
    </location>
</feature>
<accession>A0A4Y9ZTG6</accession>
<evidence type="ECO:0000256" key="2">
    <source>
        <dbReference type="ARBA" id="ARBA00022448"/>
    </source>
</evidence>
<evidence type="ECO:0000256" key="4">
    <source>
        <dbReference type="ARBA" id="ARBA00022989"/>
    </source>
</evidence>
<dbReference type="Gene3D" id="1.20.1250.20">
    <property type="entry name" value="MFS general substrate transporter like domains"/>
    <property type="match status" value="2"/>
</dbReference>
<evidence type="ECO:0000313" key="9">
    <source>
        <dbReference type="EMBL" id="TFY78092.1"/>
    </source>
</evidence>
<protein>
    <recommendedName>
        <fullName evidence="8">Major facilitator superfamily (MFS) profile domain-containing protein</fullName>
    </recommendedName>
</protein>
<feature type="transmembrane region" description="Helical" evidence="7">
    <location>
        <begin position="394"/>
        <end position="416"/>
    </location>
</feature>
<feature type="transmembrane region" description="Helical" evidence="7">
    <location>
        <begin position="305"/>
        <end position="323"/>
    </location>
</feature>
<keyword evidence="10" id="KW-1185">Reference proteome</keyword>
<evidence type="ECO:0000256" key="1">
    <source>
        <dbReference type="ARBA" id="ARBA00004141"/>
    </source>
</evidence>
<feature type="transmembrane region" description="Helical" evidence="7">
    <location>
        <begin position="59"/>
        <end position="78"/>
    </location>
</feature>
<keyword evidence="2" id="KW-0813">Transport</keyword>
<gene>
    <name evidence="9" type="ORF">EWM64_g5920</name>
</gene>
<evidence type="ECO:0000313" key="10">
    <source>
        <dbReference type="Proteomes" id="UP000298061"/>
    </source>
</evidence>
<comment type="subcellular location">
    <subcellularLocation>
        <location evidence="1">Membrane</location>
        <topology evidence="1">Multi-pass membrane protein</topology>
    </subcellularLocation>
</comment>
<reference evidence="9 10" key="1">
    <citation type="submission" date="2019-02" db="EMBL/GenBank/DDBJ databases">
        <title>Genome sequencing of the rare red list fungi Hericium alpestre (H. flagellum).</title>
        <authorList>
            <person name="Buettner E."/>
            <person name="Kellner H."/>
        </authorList>
    </citation>
    <scope>NUCLEOTIDE SEQUENCE [LARGE SCALE GENOMIC DNA]</scope>
    <source>
        <strain evidence="9 10">DSM 108284</strain>
    </source>
</reference>
<feature type="transmembrane region" description="Helical" evidence="7">
    <location>
        <begin position="121"/>
        <end position="139"/>
    </location>
</feature>
<dbReference type="SUPFAM" id="SSF103473">
    <property type="entry name" value="MFS general substrate transporter"/>
    <property type="match status" value="1"/>
</dbReference>
<feature type="compositionally biased region" description="Basic and acidic residues" evidence="6">
    <location>
        <begin position="499"/>
        <end position="511"/>
    </location>
</feature>
<feature type="region of interest" description="Disordered" evidence="6">
    <location>
        <begin position="479"/>
        <end position="511"/>
    </location>
</feature>
<organism evidence="9 10">
    <name type="scientific">Hericium alpestre</name>
    <dbReference type="NCBI Taxonomy" id="135208"/>
    <lineage>
        <taxon>Eukaryota</taxon>
        <taxon>Fungi</taxon>
        <taxon>Dikarya</taxon>
        <taxon>Basidiomycota</taxon>
        <taxon>Agaricomycotina</taxon>
        <taxon>Agaricomycetes</taxon>
        <taxon>Russulales</taxon>
        <taxon>Hericiaceae</taxon>
        <taxon>Hericium</taxon>
    </lineage>
</organism>
<dbReference type="InterPro" id="IPR011701">
    <property type="entry name" value="MFS"/>
</dbReference>
<evidence type="ECO:0000256" key="6">
    <source>
        <dbReference type="SAM" id="MobiDB-lite"/>
    </source>
</evidence>
<feature type="transmembrane region" description="Helical" evidence="7">
    <location>
        <begin position="328"/>
        <end position="349"/>
    </location>
</feature>
<dbReference type="GO" id="GO:0022857">
    <property type="term" value="F:transmembrane transporter activity"/>
    <property type="evidence" value="ECO:0007669"/>
    <property type="project" value="InterPro"/>
</dbReference>
<evidence type="ECO:0000256" key="3">
    <source>
        <dbReference type="ARBA" id="ARBA00022692"/>
    </source>
</evidence>
<dbReference type="EMBL" id="SFCI01000751">
    <property type="protein sequence ID" value="TFY78092.1"/>
    <property type="molecule type" value="Genomic_DNA"/>
</dbReference>
<dbReference type="InterPro" id="IPR020846">
    <property type="entry name" value="MFS_dom"/>
</dbReference>
<feature type="transmembrane region" description="Helical" evidence="7">
    <location>
        <begin position="145"/>
        <end position="165"/>
    </location>
</feature>
<dbReference type="Proteomes" id="UP000298061">
    <property type="component" value="Unassembled WGS sequence"/>
</dbReference>
<dbReference type="GO" id="GO:0016020">
    <property type="term" value="C:membrane"/>
    <property type="evidence" value="ECO:0007669"/>
    <property type="project" value="UniProtKB-SubCell"/>
</dbReference>
<evidence type="ECO:0000259" key="8">
    <source>
        <dbReference type="PROSITE" id="PS50850"/>
    </source>
</evidence>
<feature type="transmembrane region" description="Helical" evidence="7">
    <location>
        <begin position="355"/>
        <end position="382"/>
    </location>
</feature>
<dbReference type="AlphaFoldDB" id="A0A4Y9ZTG6"/>
<feature type="transmembrane region" description="Helical" evidence="7">
    <location>
        <begin position="90"/>
        <end position="109"/>
    </location>
</feature>
<sequence length="511" mass="55370">MLLNSCNATAVTILLPAAGRDLDIPDYNLQWPISAYSVSSGCFLILFGRLADLYGRKKVFLSGYAFMGLFALGCGFAQDEITLDVLRGIQGIGGAAVIPASVRILNFLSRSVLIRESVGRGPLGGTFGFVLGSVLVEVTKPTWRSLFFVCAGLALFGTVLGFIYIDPDQPSTEKDRRVDWIGAFFVTVGLVLVVFVLSDAPTATHGWKTNYIIALLVIGIAFVLVFLAWQRYLERLQNDPTRPSSAWAAPPLMKLSMWSRSKGRFAVMQFIAFINWCSFLCWMYWVQLYYQNFMHLSPIQTMLRILPTTVVGIACNVIVALVVGRVDVVYLIVLGTLLTGFANIFFALIDTSAPYWAFGFPSALIIVFGADFVFAAGTLFIAKISLPSEQSVAGALFMTMTQLGTAFGLSISTIVFNSVLQSEAAKYGIVVNKSGSNAPEAAQLKAYQAAEWTGFAFGITGTLLAILLRGVGIVGHNGPHGGEEPAFAEQENPSSSEIQLEKIPSEKGIDT</sequence>
<dbReference type="Pfam" id="PF07690">
    <property type="entry name" value="MFS_1"/>
    <property type="match status" value="2"/>
</dbReference>
<dbReference type="PANTHER" id="PTHR42718:SF9">
    <property type="entry name" value="MAJOR FACILITATOR SUPERFAMILY MULTIDRUG TRANSPORTER MFSC"/>
    <property type="match status" value="1"/>
</dbReference>
<dbReference type="PANTHER" id="PTHR42718">
    <property type="entry name" value="MAJOR FACILITATOR SUPERFAMILY MULTIDRUG TRANSPORTER MFSC"/>
    <property type="match status" value="1"/>
</dbReference>
<feature type="domain" description="Major facilitator superfamily (MFS) profile" evidence="8">
    <location>
        <begin position="1"/>
        <end position="473"/>
    </location>
</feature>
<comment type="caution">
    <text evidence="9">The sequence shown here is derived from an EMBL/GenBank/DDBJ whole genome shotgun (WGS) entry which is preliminary data.</text>
</comment>
<dbReference type="OrthoDB" id="5086884at2759"/>
<dbReference type="STRING" id="135208.A0A4Y9ZTG6"/>
<evidence type="ECO:0000256" key="7">
    <source>
        <dbReference type="SAM" id="Phobius"/>
    </source>
</evidence>